<keyword evidence="2" id="KW-1185">Reference proteome</keyword>
<dbReference type="Proteomes" id="UP000316270">
    <property type="component" value="Chromosome 12"/>
</dbReference>
<accession>A0A517LHK2</accession>
<sequence length="289" mass="32407">MASAKIRPSKMAKLPEDIQEFLNSLSASRFNSLQNAILPSAYFDFLGLPLELREAIYELVFATETGVITRIDPKKECTVIFTSILGVSRAVHAEARKVLYRTNICKLTINPKKAELGYRLETDDMLPFARFRKVELSILGTNYNIGLDGQKLGSLGSMLPHMVATLALVREFSGRAQSKTITFDFQFGSDTEMATSIQKASGDSWMHEVFYRAQAAYLIAGMRKELAVRAPGTSIISNVEGRVLGLETRYKQHQSIMCRVRSKLTKAHLCFSRGELVISKMPWETRDPL</sequence>
<proteinExistence type="predicted"/>
<evidence type="ECO:0000313" key="1">
    <source>
        <dbReference type="EMBL" id="QDS75128.1"/>
    </source>
</evidence>
<dbReference type="EMBL" id="CP042196">
    <property type="protein sequence ID" value="QDS75128.1"/>
    <property type="molecule type" value="Genomic_DNA"/>
</dbReference>
<dbReference type="AlphaFoldDB" id="A0A517LHK2"/>
<protein>
    <submittedName>
        <fullName evidence="1">Uncharacterized protein</fullName>
    </submittedName>
</protein>
<organism evidence="1 2">
    <name type="scientific">Venturia effusa</name>
    <dbReference type="NCBI Taxonomy" id="50376"/>
    <lineage>
        <taxon>Eukaryota</taxon>
        <taxon>Fungi</taxon>
        <taxon>Dikarya</taxon>
        <taxon>Ascomycota</taxon>
        <taxon>Pezizomycotina</taxon>
        <taxon>Dothideomycetes</taxon>
        <taxon>Pleosporomycetidae</taxon>
        <taxon>Venturiales</taxon>
        <taxon>Venturiaceae</taxon>
        <taxon>Venturia</taxon>
    </lineage>
</organism>
<evidence type="ECO:0000313" key="2">
    <source>
        <dbReference type="Proteomes" id="UP000316270"/>
    </source>
</evidence>
<dbReference type="OrthoDB" id="2951834at2759"/>
<gene>
    <name evidence="1" type="ORF">FKW77_007583</name>
</gene>
<reference evidence="1 2" key="1">
    <citation type="submission" date="2019-07" db="EMBL/GenBank/DDBJ databases">
        <title>Finished genome of Venturia effusa.</title>
        <authorList>
            <person name="Young C.A."/>
            <person name="Cox M.P."/>
            <person name="Ganley A.R.D."/>
            <person name="David W.J."/>
        </authorList>
    </citation>
    <scope>NUCLEOTIDE SEQUENCE [LARGE SCALE GENOMIC DNA]</scope>
    <source>
        <strain evidence="2">albino</strain>
    </source>
</reference>
<name>A0A517LHK2_9PEZI</name>